<dbReference type="InterPro" id="IPR017241">
    <property type="entry name" value="Toll-like_receptor"/>
</dbReference>
<dbReference type="Proteomes" id="UP000085678">
    <property type="component" value="Unplaced"/>
</dbReference>
<evidence type="ECO:0000313" key="11">
    <source>
        <dbReference type="RefSeq" id="XP_013403979.1"/>
    </source>
</evidence>
<reference evidence="10 11" key="1">
    <citation type="submission" date="2025-04" db="UniProtKB">
        <authorList>
            <consortium name="RefSeq"/>
        </authorList>
    </citation>
    <scope>IDENTIFICATION</scope>
    <source>
        <tissue evidence="10 11">Gonads</tissue>
    </source>
</reference>
<dbReference type="STRING" id="7574.A0A1S3J0L1"/>
<dbReference type="GO" id="GO:0002224">
    <property type="term" value="P:toll-like receptor signaling pathway"/>
    <property type="evidence" value="ECO:0007669"/>
    <property type="project" value="InterPro"/>
</dbReference>
<dbReference type="RefSeq" id="XP_013403988.1">
    <property type="nucleotide sequence ID" value="XM_013548534.1"/>
</dbReference>
<evidence type="ECO:0000256" key="1">
    <source>
        <dbReference type="ARBA" id="ARBA00022614"/>
    </source>
</evidence>
<dbReference type="OMA" id="CDLLAFR"/>
<sequence>MPTTTATKRFGKISLWVFIHILVGWVTQSSMTCPTNCVCEKRDTVVRCVNLQLSSIPTLPTSVQRLYLSGNKLQVIQNNSFQNLNQLKYLELENSQLRKLEPNAFKGLDNLQVLKLGHNRLTSLPRDLFDPTRLLLHLDLSFNSFSAVPNDCMHYLTKLKVLNVSYNEITNPTLGPTFQFTKRLQILDFTGNRMERLDGSVFQTMLWWESIPKYLNLSNCNIKYIHADTFEKLYYLVDFNLSGNTGIPTPVLRDALKQMEAASLKRLTLSYMNISAPSEIFSTLQLTGLEYLDLSHNDISSLGLRGFSYLNHLSQLDLSYNLISEVGDMTGLSDLRKLSLAHNLISNLDDTVFEKLQALTDLDLSYNMLREITDGPFEELWELKSLDVTRNYIQRFEISSSLESLEALNLSGNSLTDLGSIPLLSRLNLLDVSHNRLQALRADLFSRSNNLKSVNFSSNIITEVSANTFTSHAPDIIDLSSNKITRLENYGWTHKEIHALMLKNNGIRSISNDAFAGLRWLKVLDLSKNSLQDIHPEVFKDLQNLENLILSDNNLGGMLQSASQAYLFNYLRSLKTLYLDANNILVLNNNLFKNITSLSSLDLSQNSMQNISETLLENLHSLKYLNLSCNNFRTFPVATFKELSSLEELDISHNTFACSCNLLELRSWMETTGVSVASLGKMDAHVCSSPPEWKGRPVMYYRPSPDMCSEVFNTMIIYIIVAAVSVLIILVIIIACVCHRKRRSRRRNCHHHNQYGIVRGSDNTGLQEPMKPLQQQQNGKKDGNVWL</sequence>
<keyword evidence="6" id="KW-0472">Membrane</keyword>
<gene>
    <name evidence="10 11 12 13 14 15 16 17 18 19 20 21" type="primary">LOC106169161</name>
</gene>
<feature type="signal peptide" evidence="7">
    <location>
        <begin position="1"/>
        <end position="29"/>
    </location>
</feature>
<dbReference type="KEGG" id="lak:106169161"/>
<dbReference type="Pfam" id="PF13516">
    <property type="entry name" value="LRR_6"/>
    <property type="match status" value="2"/>
</dbReference>
<dbReference type="RefSeq" id="XP_013403978.1">
    <property type="nucleotide sequence ID" value="XM_013548524.1"/>
</dbReference>
<dbReference type="RefSeq" id="XP_013403980.1">
    <property type="nucleotide sequence ID" value="XM_013548526.1"/>
</dbReference>
<dbReference type="GO" id="GO:0005615">
    <property type="term" value="C:extracellular space"/>
    <property type="evidence" value="ECO:0007669"/>
    <property type="project" value="TreeGrafter"/>
</dbReference>
<feature type="domain" description="LRRNT" evidence="8">
    <location>
        <begin position="32"/>
        <end position="65"/>
    </location>
</feature>
<feature type="transmembrane region" description="Helical" evidence="6">
    <location>
        <begin position="715"/>
        <end position="738"/>
    </location>
</feature>
<keyword evidence="1" id="KW-0433">Leucine-rich repeat</keyword>
<keyword evidence="4" id="KW-0325">Glycoprotein</keyword>
<dbReference type="PANTHER" id="PTHR45712">
    <property type="entry name" value="AGAP008170-PA"/>
    <property type="match status" value="1"/>
</dbReference>
<keyword evidence="9" id="KW-1185">Reference proteome</keyword>
<dbReference type="RefSeq" id="XP_013403982.1">
    <property type="nucleotide sequence ID" value="XM_013548528.1"/>
</dbReference>
<dbReference type="PIRSF" id="PIRSF037595">
    <property type="entry name" value="Toll-like_receptor"/>
    <property type="match status" value="1"/>
</dbReference>
<dbReference type="Gene3D" id="3.80.10.10">
    <property type="entry name" value="Ribonuclease Inhibitor"/>
    <property type="match status" value="6"/>
</dbReference>
<dbReference type="SUPFAM" id="SSF52058">
    <property type="entry name" value="L domain-like"/>
    <property type="match status" value="2"/>
</dbReference>
<dbReference type="RefSeq" id="XP_013403989.1">
    <property type="nucleotide sequence ID" value="XM_013548535.1"/>
</dbReference>
<dbReference type="PANTHER" id="PTHR45712:SF22">
    <property type="entry name" value="INSULIN-LIKE GROWTH FACTOR-BINDING PROTEIN COMPLEX ACID LABILE SUBUNIT"/>
    <property type="match status" value="1"/>
</dbReference>
<dbReference type="PRINTS" id="PR00019">
    <property type="entry name" value="LEURICHRPT"/>
</dbReference>
<evidence type="ECO:0000313" key="12">
    <source>
        <dbReference type="RefSeq" id="XP_013403980.1"/>
    </source>
</evidence>
<dbReference type="RefSeq" id="XP_013403987.1">
    <property type="nucleotide sequence ID" value="XM_013548533.1"/>
</dbReference>
<dbReference type="SMART" id="SM00364">
    <property type="entry name" value="LRR_BAC"/>
    <property type="match status" value="6"/>
</dbReference>
<evidence type="ECO:0000313" key="18">
    <source>
        <dbReference type="RefSeq" id="XP_013403987.1"/>
    </source>
</evidence>
<evidence type="ECO:0000313" key="17">
    <source>
        <dbReference type="RefSeq" id="XP_013403986.1"/>
    </source>
</evidence>
<dbReference type="SMART" id="SM00013">
    <property type="entry name" value="LRRNT"/>
    <property type="match status" value="1"/>
</dbReference>
<dbReference type="AlphaFoldDB" id="A0A1S3J0L1"/>
<keyword evidence="3" id="KW-0677">Repeat</keyword>
<evidence type="ECO:0000313" key="19">
    <source>
        <dbReference type="RefSeq" id="XP_013403988.1"/>
    </source>
</evidence>
<dbReference type="InterPro" id="IPR003591">
    <property type="entry name" value="Leu-rich_rpt_typical-subtyp"/>
</dbReference>
<evidence type="ECO:0000313" key="10">
    <source>
        <dbReference type="RefSeq" id="XP_013403978.1"/>
    </source>
</evidence>
<evidence type="ECO:0000256" key="2">
    <source>
        <dbReference type="ARBA" id="ARBA00022729"/>
    </source>
</evidence>
<evidence type="ECO:0000259" key="8">
    <source>
        <dbReference type="SMART" id="SM00013"/>
    </source>
</evidence>
<dbReference type="RefSeq" id="XP_013403986.1">
    <property type="nucleotide sequence ID" value="XM_013548532.1"/>
</dbReference>
<dbReference type="SMART" id="SM00369">
    <property type="entry name" value="LRR_TYP"/>
    <property type="match status" value="18"/>
</dbReference>
<feature type="chain" id="PRO_5014545883" evidence="7">
    <location>
        <begin position="30"/>
        <end position="787"/>
    </location>
</feature>
<evidence type="ECO:0000313" key="21">
    <source>
        <dbReference type="RefSeq" id="XP_013403990.1"/>
    </source>
</evidence>
<evidence type="ECO:0000256" key="6">
    <source>
        <dbReference type="SAM" id="Phobius"/>
    </source>
</evidence>
<keyword evidence="6" id="KW-0812">Transmembrane</keyword>
<dbReference type="FunFam" id="3.80.10.10:FF:001164">
    <property type="entry name" value="GH01279p"/>
    <property type="match status" value="1"/>
</dbReference>
<name>A0A1S3J0L1_LINAN</name>
<proteinExistence type="predicted"/>
<evidence type="ECO:0000256" key="3">
    <source>
        <dbReference type="ARBA" id="ARBA00022737"/>
    </source>
</evidence>
<accession>A0A1S3J0L1</accession>
<evidence type="ECO:0000313" key="14">
    <source>
        <dbReference type="RefSeq" id="XP_013403982.1"/>
    </source>
</evidence>
<evidence type="ECO:0000313" key="20">
    <source>
        <dbReference type="RefSeq" id="XP_013403989.1"/>
    </source>
</evidence>
<dbReference type="SMART" id="SM00365">
    <property type="entry name" value="LRR_SD22"/>
    <property type="match status" value="11"/>
</dbReference>
<dbReference type="RefSeq" id="XP_013403983.1">
    <property type="nucleotide sequence ID" value="XM_013548529.1"/>
</dbReference>
<dbReference type="GO" id="GO:0006955">
    <property type="term" value="P:immune response"/>
    <property type="evidence" value="ECO:0007669"/>
    <property type="project" value="InterPro"/>
</dbReference>
<dbReference type="Pfam" id="PF13855">
    <property type="entry name" value="LRR_8"/>
    <property type="match status" value="5"/>
</dbReference>
<dbReference type="RefSeq" id="XP_013403981.1">
    <property type="nucleotide sequence ID" value="XM_013548527.2"/>
</dbReference>
<evidence type="ECO:0000313" key="9">
    <source>
        <dbReference type="Proteomes" id="UP000085678"/>
    </source>
</evidence>
<evidence type="ECO:0000256" key="5">
    <source>
        <dbReference type="SAM" id="MobiDB-lite"/>
    </source>
</evidence>
<keyword evidence="2 7" id="KW-0732">Signal</keyword>
<dbReference type="RefSeq" id="XP_013403984.1">
    <property type="nucleotide sequence ID" value="XM_013548530.1"/>
</dbReference>
<dbReference type="InterPro" id="IPR032675">
    <property type="entry name" value="LRR_dom_sf"/>
</dbReference>
<dbReference type="InterPro" id="IPR050333">
    <property type="entry name" value="SLRP"/>
</dbReference>
<evidence type="ECO:0000313" key="16">
    <source>
        <dbReference type="RefSeq" id="XP_013403984.1"/>
    </source>
</evidence>
<evidence type="ECO:0000313" key="13">
    <source>
        <dbReference type="RefSeq" id="XP_013403981.1"/>
    </source>
</evidence>
<keyword evidence="6" id="KW-1133">Transmembrane helix</keyword>
<dbReference type="InterPro" id="IPR000372">
    <property type="entry name" value="LRRNT"/>
</dbReference>
<feature type="region of interest" description="Disordered" evidence="5">
    <location>
        <begin position="760"/>
        <end position="787"/>
    </location>
</feature>
<dbReference type="GeneID" id="106169161"/>
<evidence type="ECO:0000256" key="7">
    <source>
        <dbReference type="SAM" id="SignalP"/>
    </source>
</evidence>
<protein>
    <submittedName>
        <fullName evidence="10 11">Insulin-like growth factor-binding protein complex acid labile subunit</fullName>
    </submittedName>
</protein>
<dbReference type="GO" id="GO:0004888">
    <property type="term" value="F:transmembrane signaling receptor activity"/>
    <property type="evidence" value="ECO:0007669"/>
    <property type="project" value="InterPro"/>
</dbReference>
<organism evidence="9 14">
    <name type="scientific">Lingula anatina</name>
    <name type="common">Brachiopod</name>
    <name type="synonym">Lingula unguis</name>
    <dbReference type="NCBI Taxonomy" id="7574"/>
    <lineage>
        <taxon>Eukaryota</taxon>
        <taxon>Metazoa</taxon>
        <taxon>Spiralia</taxon>
        <taxon>Lophotrochozoa</taxon>
        <taxon>Brachiopoda</taxon>
        <taxon>Linguliformea</taxon>
        <taxon>Lingulata</taxon>
        <taxon>Lingulida</taxon>
        <taxon>Linguloidea</taxon>
        <taxon>Lingulidae</taxon>
        <taxon>Lingula</taxon>
    </lineage>
</organism>
<dbReference type="PROSITE" id="PS51450">
    <property type="entry name" value="LRR"/>
    <property type="match status" value="6"/>
</dbReference>
<evidence type="ECO:0000313" key="15">
    <source>
        <dbReference type="RefSeq" id="XP_013403983.1"/>
    </source>
</evidence>
<dbReference type="GO" id="GO:0016020">
    <property type="term" value="C:membrane"/>
    <property type="evidence" value="ECO:0007669"/>
    <property type="project" value="InterPro"/>
</dbReference>
<evidence type="ECO:0000256" key="4">
    <source>
        <dbReference type="ARBA" id="ARBA00023180"/>
    </source>
</evidence>
<dbReference type="RefSeq" id="XP_013403979.1">
    <property type="nucleotide sequence ID" value="XM_013548525.1"/>
</dbReference>
<dbReference type="RefSeq" id="XP_013403990.1">
    <property type="nucleotide sequence ID" value="XM_013548536.1"/>
</dbReference>
<dbReference type="InterPro" id="IPR001611">
    <property type="entry name" value="Leu-rich_rpt"/>
</dbReference>
<dbReference type="OrthoDB" id="6156376at2759"/>